<sequence>MAVTSSNSEQPQLIASTGNRSFPNAPLIENADTDQIVVPDIWPPINSLSSGISLLNVGRRCLKFEFSLPAGHKRKRKKNEDIGTICSSTLHRCSLGKYHHQIFGGSAGAGKLIIIASVPLDVP</sequence>
<feature type="region of interest" description="Disordered" evidence="1">
    <location>
        <begin position="1"/>
        <end position="25"/>
    </location>
</feature>
<name>A0A6J5WUX1_PRUAR</name>
<evidence type="ECO:0000313" key="2">
    <source>
        <dbReference type="EMBL" id="CAB4303482.1"/>
    </source>
</evidence>
<dbReference type="EMBL" id="CAEKKB010000003">
    <property type="protein sequence ID" value="CAB4303482.1"/>
    <property type="molecule type" value="Genomic_DNA"/>
</dbReference>
<feature type="compositionally biased region" description="Polar residues" evidence="1">
    <location>
        <begin position="1"/>
        <end position="22"/>
    </location>
</feature>
<keyword evidence="3" id="KW-1185">Reference proteome</keyword>
<reference evidence="3" key="1">
    <citation type="journal article" date="2020" name="Genome Biol.">
        <title>Gamete binning: chromosome-level and haplotype-resolved genome assembly enabled by high-throughput single-cell sequencing of gamete genomes.</title>
        <authorList>
            <person name="Campoy J.A."/>
            <person name="Sun H."/>
            <person name="Goel M."/>
            <person name="Jiao W.-B."/>
            <person name="Folz-Donahue K."/>
            <person name="Wang N."/>
            <person name="Rubio M."/>
            <person name="Liu C."/>
            <person name="Kukat C."/>
            <person name="Ruiz D."/>
            <person name="Huettel B."/>
            <person name="Schneeberger K."/>
        </authorList>
    </citation>
    <scope>NUCLEOTIDE SEQUENCE [LARGE SCALE GENOMIC DNA]</scope>
    <source>
        <strain evidence="3">cv. Rojo Pasion</strain>
    </source>
</reference>
<proteinExistence type="predicted"/>
<organism evidence="2 3">
    <name type="scientific">Prunus armeniaca</name>
    <name type="common">Apricot</name>
    <name type="synonym">Armeniaca vulgaris</name>
    <dbReference type="NCBI Taxonomy" id="36596"/>
    <lineage>
        <taxon>Eukaryota</taxon>
        <taxon>Viridiplantae</taxon>
        <taxon>Streptophyta</taxon>
        <taxon>Embryophyta</taxon>
        <taxon>Tracheophyta</taxon>
        <taxon>Spermatophyta</taxon>
        <taxon>Magnoliopsida</taxon>
        <taxon>eudicotyledons</taxon>
        <taxon>Gunneridae</taxon>
        <taxon>Pentapetalae</taxon>
        <taxon>rosids</taxon>
        <taxon>fabids</taxon>
        <taxon>Rosales</taxon>
        <taxon>Rosaceae</taxon>
        <taxon>Amygdaloideae</taxon>
        <taxon>Amygdaleae</taxon>
        <taxon>Prunus</taxon>
    </lineage>
</organism>
<accession>A0A6J5WUX1</accession>
<dbReference type="AlphaFoldDB" id="A0A6J5WUX1"/>
<dbReference type="OrthoDB" id="1834852at2759"/>
<gene>
    <name evidence="2" type="ORF">ORAREDHAP_LOCUS19718</name>
</gene>
<evidence type="ECO:0000313" key="3">
    <source>
        <dbReference type="Proteomes" id="UP000507245"/>
    </source>
</evidence>
<protein>
    <submittedName>
        <fullName evidence="2">Uncharacterized protein</fullName>
    </submittedName>
</protein>
<evidence type="ECO:0000256" key="1">
    <source>
        <dbReference type="SAM" id="MobiDB-lite"/>
    </source>
</evidence>
<dbReference type="Proteomes" id="UP000507245">
    <property type="component" value="Unassembled WGS sequence"/>
</dbReference>